<dbReference type="AlphaFoldDB" id="A0A0C4EC50"/>
<dbReference type="InterPro" id="IPR029498">
    <property type="entry name" value="HeLo_dom"/>
</dbReference>
<dbReference type="InterPro" id="IPR000719">
    <property type="entry name" value="Prot_kinase_dom"/>
</dbReference>
<dbReference type="VEuPathDB" id="FungiDB:MAPG_10264"/>
<feature type="domain" description="Protein kinase" evidence="1">
    <location>
        <begin position="277"/>
        <end position="624"/>
    </location>
</feature>
<dbReference type="OMA" id="IEWIPIP"/>
<dbReference type="InterPro" id="IPR038305">
    <property type="entry name" value="HeLo_sf"/>
</dbReference>
<dbReference type="GO" id="GO:0004672">
    <property type="term" value="F:protein kinase activity"/>
    <property type="evidence" value="ECO:0007669"/>
    <property type="project" value="InterPro"/>
</dbReference>
<dbReference type="Proteomes" id="UP000011715">
    <property type="component" value="Unassembled WGS sequence"/>
</dbReference>
<dbReference type="STRING" id="644358.A0A0C4EC50"/>
<organism evidence="3 4">
    <name type="scientific">Magnaporthiopsis poae (strain ATCC 64411 / 73-15)</name>
    <name type="common">Kentucky bluegrass fungus</name>
    <name type="synonym">Magnaporthe poae</name>
    <dbReference type="NCBI Taxonomy" id="644358"/>
    <lineage>
        <taxon>Eukaryota</taxon>
        <taxon>Fungi</taxon>
        <taxon>Dikarya</taxon>
        <taxon>Ascomycota</taxon>
        <taxon>Pezizomycotina</taxon>
        <taxon>Sordariomycetes</taxon>
        <taxon>Sordariomycetidae</taxon>
        <taxon>Magnaporthales</taxon>
        <taxon>Magnaporthaceae</taxon>
        <taxon>Magnaporthiopsis</taxon>
    </lineage>
</organism>
<dbReference type="EMBL" id="GL876975">
    <property type="protein sequence ID" value="KLU90410.1"/>
    <property type="molecule type" value="Genomic_DNA"/>
</dbReference>
<dbReference type="Gene3D" id="1.20.120.1020">
    <property type="entry name" value="Prion-inhibition and propagation, HeLo domain"/>
    <property type="match status" value="1"/>
</dbReference>
<dbReference type="PANTHER" id="PTHR37542">
    <property type="entry name" value="HELO DOMAIN-CONTAINING PROTEIN-RELATED"/>
    <property type="match status" value="1"/>
</dbReference>
<dbReference type="Gene3D" id="1.10.510.10">
    <property type="entry name" value="Transferase(Phosphotransferase) domain 1"/>
    <property type="match status" value="1"/>
</dbReference>
<dbReference type="PANTHER" id="PTHR37542:SF3">
    <property type="entry name" value="PRION-INHIBITION AND PROPAGATION HELO DOMAIN-CONTAINING PROTEIN"/>
    <property type="match status" value="1"/>
</dbReference>
<reference evidence="4" key="1">
    <citation type="submission" date="2010-05" db="EMBL/GenBank/DDBJ databases">
        <title>The genome sequence of Magnaporthe poae strain ATCC 64411.</title>
        <authorList>
            <person name="Ma L.-J."/>
            <person name="Dead R."/>
            <person name="Young S."/>
            <person name="Zeng Q."/>
            <person name="Koehrsen M."/>
            <person name="Alvarado L."/>
            <person name="Berlin A."/>
            <person name="Chapman S.B."/>
            <person name="Chen Z."/>
            <person name="Freedman E."/>
            <person name="Gellesch M."/>
            <person name="Goldberg J."/>
            <person name="Griggs A."/>
            <person name="Gujja S."/>
            <person name="Heilman E.R."/>
            <person name="Heiman D."/>
            <person name="Hepburn T."/>
            <person name="Howarth C."/>
            <person name="Jen D."/>
            <person name="Larson L."/>
            <person name="Mehta T."/>
            <person name="Neiman D."/>
            <person name="Pearson M."/>
            <person name="Roberts A."/>
            <person name="Saif S."/>
            <person name="Shea T."/>
            <person name="Shenoy N."/>
            <person name="Sisk P."/>
            <person name="Stolte C."/>
            <person name="Sykes S."/>
            <person name="Walk T."/>
            <person name="White J."/>
            <person name="Yandava C."/>
            <person name="Haas B."/>
            <person name="Nusbaum C."/>
            <person name="Birren B."/>
        </authorList>
    </citation>
    <scope>NUCLEOTIDE SEQUENCE [LARGE SCALE GENOMIC DNA]</scope>
    <source>
        <strain evidence="4">ATCC 64411 / 73-15</strain>
    </source>
</reference>
<evidence type="ECO:0000313" key="2">
    <source>
        <dbReference type="EMBL" id="KLU90410.1"/>
    </source>
</evidence>
<dbReference type="InterPro" id="IPR001245">
    <property type="entry name" value="Ser-Thr/Tyr_kinase_cat_dom"/>
</dbReference>
<reference evidence="2" key="3">
    <citation type="submission" date="2011-03" db="EMBL/GenBank/DDBJ databases">
        <title>Annotation of Magnaporthe poae ATCC 64411.</title>
        <authorList>
            <person name="Ma L.-J."/>
            <person name="Dead R."/>
            <person name="Young S.K."/>
            <person name="Zeng Q."/>
            <person name="Gargeya S."/>
            <person name="Fitzgerald M."/>
            <person name="Haas B."/>
            <person name="Abouelleil A."/>
            <person name="Alvarado L."/>
            <person name="Arachchi H.M."/>
            <person name="Berlin A."/>
            <person name="Brown A."/>
            <person name="Chapman S.B."/>
            <person name="Chen Z."/>
            <person name="Dunbar C."/>
            <person name="Freedman E."/>
            <person name="Gearin G."/>
            <person name="Gellesch M."/>
            <person name="Goldberg J."/>
            <person name="Griggs A."/>
            <person name="Gujja S."/>
            <person name="Heiman D."/>
            <person name="Howarth C."/>
            <person name="Larson L."/>
            <person name="Lui A."/>
            <person name="MacDonald P.J.P."/>
            <person name="Mehta T."/>
            <person name="Montmayeur A."/>
            <person name="Murphy C."/>
            <person name="Neiman D."/>
            <person name="Pearson M."/>
            <person name="Priest M."/>
            <person name="Roberts A."/>
            <person name="Saif S."/>
            <person name="Shea T."/>
            <person name="Shenoy N."/>
            <person name="Sisk P."/>
            <person name="Stolte C."/>
            <person name="Sykes S."/>
            <person name="Yandava C."/>
            <person name="Wortman J."/>
            <person name="Nusbaum C."/>
            <person name="Birren B."/>
        </authorList>
    </citation>
    <scope>NUCLEOTIDE SEQUENCE</scope>
    <source>
        <strain evidence="2">ATCC 64411</strain>
    </source>
</reference>
<dbReference type="EMBL" id="ADBL01002296">
    <property type="status" value="NOT_ANNOTATED_CDS"/>
    <property type="molecule type" value="Genomic_DNA"/>
</dbReference>
<dbReference type="eggNOG" id="ENOG502T4W8">
    <property type="taxonomic scope" value="Eukaryota"/>
</dbReference>
<dbReference type="Pfam" id="PF07714">
    <property type="entry name" value="PK_Tyr_Ser-Thr"/>
    <property type="match status" value="1"/>
</dbReference>
<dbReference type="OrthoDB" id="1911848at2759"/>
<gene>
    <name evidence="2" type="ORF">MAPG_10264</name>
</gene>
<reference evidence="2" key="2">
    <citation type="submission" date="2010-05" db="EMBL/GenBank/DDBJ databases">
        <title>The Genome Sequence of Magnaporthe poae strain ATCC 64411.</title>
        <authorList>
            <consortium name="The Broad Institute Genome Sequencing Platform"/>
            <consortium name="Broad Institute Genome Sequencing Center for Infectious Disease"/>
            <person name="Ma L.-J."/>
            <person name="Dead R."/>
            <person name="Young S."/>
            <person name="Zeng Q."/>
            <person name="Koehrsen M."/>
            <person name="Alvarado L."/>
            <person name="Berlin A."/>
            <person name="Chapman S.B."/>
            <person name="Chen Z."/>
            <person name="Freedman E."/>
            <person name="Gellesch M."/>
            <person name="Goldberg J."/>
            <person name="Griggs A."/>
            <person name="Gujja S."/>
            <person name="Heilman E.R."/>
            <person name="Heiman D."/>
            <person name="Hepburn T."/>
            <person name="Howarth C."/>
            <person name="Jen D."/>
            <person name="Larson L."/>
            <person name="Mehta T."/>
            <person name="Neiman D."/>
            <person name="Pearson M."/>
            <person name="Roberts A."/>
            <person name="Saif S."/>
            <person name="Shea T."/>
            <person name="Shenoy N."/>
            <person name="Sisk P."/>
            <person name="Stolte C."/>
            <person name="Sykes S."/>
            <person name="Walk T."/>
            <person name="White J."/>
            <person name="Yandava C."/>
            <person name="Haas B."/>
            <person name="Nusbaum C."/>
            <person name="Birren B."/>
        </authorList>
    </citation>
    <scope>NUCLEOTIDE SEQUENCE</scope>
    <source>
        <strain evidence="2">ATCC 64411</strain>
    </source>
</reference>
<reference evidence="3" key="5">
    <citation type="submission" date="2015-06" db="UniProtKB">
        <authorList>
            <consortium name="EnsemblFungi"/>
        </authorList>
    </citation>
    <scope>IDENTIFICATION</scope>
    <source>
        <strain evidence="3">ATCC 64411</strain>
    </source>
</reference>
<dbReference type="GO" id="GO:0005524">
    <property type="term" value="F:ATP binding"/>
    <property type="evidence" value="ECO:0007669"/>
    <property type="project" value="InterPro"/>
</dbReference>
<proteinExistence type="predicted"/>
<dbReference type="SUPFAM" id="SSF56112">
    <property type="entry name" value="Protein kinase-like (PK-like)"/>
    <property type="match status" value="1"/>
</dbReference>
<evidence type="ECO:0000313" key="4">
    <source>
        <dbReference type="Proteomes" id="UP000011715"/>
    </source>
</evidence>
<dbReference type="EnsemblFungi" id="MAPG_10264T0">
    <property type="protein sequence ID" value="MAPG_10264T0"/>
    <property type="gene ID" value="MAPG_10264"/>
</dbReference>
<dbReference type="PROSITE" id="PS50011">
    <property type="entry name" value="PROTEIN_KINASE_DOM"/>
    <property type="match status" value="1"/>
</dbReference>
<dbReference type="InterPro" id="IPR011009">
    <property type="entry name" value="Kinase-like_dom_sf"/>
</dbReference>
<evidence type="ECO:0000259" key="1">
    <source>
        <dbReference type="PROSITE" id="PS50011"/>
    </source>
</evidence>
<name>A0A0C4EC50_MAGP6</name>
<accession>A0A0C4EC50</accession>
<evidence type="ECO:0000313" key="3">
    <source>
        <dbReference type="EnsemblFungi" id="MAPG_10264T0"/>
    </source>
</evidence>
<reference evidence="3" key="4">
    <citation type="journal article" date="2015" name="G3 (Bethesda)">
        <title>Genome sequences of three phytopathogenic species of the Magnaporthaceae family of fungi.</title>
        <authorList>
            <person name="Okagaki L.H."/>
            <person name="Nunes C.C."/>
            <person name="Sailsbery J."/>
            <person name="Clay B."/>
            <person name="Brown D."/>
            <person name="John T."/>
            <person name="Oh Y."/>
            <person name="Young N."/>
            <person name="Fitzgerald M."/>
            <person name="Haas B.J."/>
            <person name="Zeng Q."/>
            <person name="Young S."/>
            <person name="Adiconis X."/>
            <person name="Fan L."/>
            <person name="Levin J.Z."/>
            <person name="Mitchell T.K."/>
            <person name="Okubara P.A."/>
            <person name="Farman M.L."/>
            <person name="Kohn L.M."/>
            <person name="Birren B."/>
            <person name="Ma L.-J."/>
            <person name="Dean R.A."/>
        </authorList>
    </citation>
    <scope>NUCLEOTIDE SEQUENCE</scope>
    <source>
        <strain evidence="3">ATCC 64411 / 73-15</strain>
    </source>
</reference>
<sequence>MDVASSSTSLFYQVFRLYRHISSARSFSDSAGALSTLIAAEYFRFESWVQASGLVHKDPASGEPIVPDHALRRCILLAADANWATMEYQTVEETVLGILSEVYRCLEKLNKLRGKYGLDLTSSGPSPSPAAASVVASPPASTGVPNLDSLFSSSRVSAALSRNAAVRQERSRSVSFFRKVNFSWSISDDLSDRVKIEETLKTLRDLNDRLESILPPFSSRPDNSGTDLTRRLVSLKMLSITAEPTELRAIGEITATHAGRGAELYQQIYNAATLKAMRLEGDVSQSELQSVVLEEKMLVTSPHTPTTQWKHKHTRTLCELRTDGSTTSTVLVEGTQFPDSLPDADIHLLQQRIAILAVLLKLAGQPYFKTLPSCHGYIRYSHTQFGLVYSLPDSADPNREPMPLYSLLPTTSRRDLSPFGMNKRIGRSNTLPTLEERYRLAHAIADAVLSLLSVSWVHKSLCSWNILLFRSSQGGGASKIDFARPLITGFGVSRREKQCEVTVDTRDRDSPLGLWQHPDLRGSAHVRFRPKHDVYALGMVLFEIAMWQDLSSFDGREDLLARVLNYSAVVAHRMGTTYRDAMMACLEDEFRWDETGGVQGQQGRMALVFADEVVARLLLCVEGV</sequence>
<keyword evidence="4" id="KW-1185">Reference proteome</keyword>
<dbReference type="Pfam" id="PF14479">
    <property type="entry name" value="HeLo"/>
    <property type="match status" value="1"/>
</dbReference>
<protein>
    <recommendedName>
        <fullName evidence="1">Protein kinase domain-containing protein</fullName>
    </recommendedName>
</protein>